<proteinExistence type="predicted"/>
<sequence length="35" mass="4542">MRKVWHHCKWHWKRHRPSRQHLRGPVEWQTSSFVH</sequence>
<comment type="caution">
    <text evidence="1">The sequence shown here is derived from an EMBL/GenBank/DDBJ whole genome shotgun (WGS) entry which is preliminary data.</text>
</comment>
<evidence type="ECO:0000313" key="2">
    <source>
        <dbReference type="Proteomes" id="UP000324222"/>
    </source>
</evidence>
<dbReference type="Proteomes" id="UP000324222">
    <property type="component" value="Unassembled WGS sequence"/>
</dbReference>
<protein>
    <submittedName>
        <fullName evidence="1">Uncharacterized protein</fullName>
    </submittedName>
</protein>
<evidence type="ECO:0000313" key="1">
    <source>
        <dbReference type="EMBL" id="MPC85114.1"/>
    </source>
</evidence>
<accession>A0A5B7IY36</accession>
<dbReference type="AlphaFoldDB" id="A0A5B7IY36"/>
<dbReference type="EMBL" id="VSRR010067373">
    <property type="protein sequence ID" value="MPC85114.1"/>
    <property type="molecule type" value="Genomic_DNA"/>
</dbReference>
<organism evidence="1 2">
    <name type="scientific">Portunus trituberculatus</name>
    <name type="common">Swimming crab</name>
    <name type="synonym">Neptunus trituberculatus</name>
    <dbReference type="NCBI Taxonomy" id="210409"/>
    <lineage>
        <taxon>Eukaryota</taxon>
        <taxon>Metazoa</taxon>
        <taxon>Ecdysozoa</taxon>
        <taxon>Arthropoda</taxon>
        <taxon>Crustacea</taxon>
        <taxon>Multicrustacea</taxon>
        <taxon>Malacostraca</taxon>
        <taxon>Eumalacostraca</taxon>
        <taxon>Eucarida</taxon>
        <taxon>Decapoda</taxon>
        <taxon>Pleocyemata</taxon>
        <taxon>Brachyura</taxon>
        <taxon>Eubrachyura</taxon>
        <taxon>Portunoidea</taxon>
        <taxon>Portunidae</taxon>
        <taxon>Portuninae</taxon>
        <taxon>Portunus</taxon>
    </lineage>
</organism>
<gene>
    <name evidence="1" type="ORF">E2C01_079873</name>
</gene>
<keyword evidence="2" id="KW-1185">Reference proteome</keyword>
<reference evidence="1 2" key="1">
    <citation type="submission" date="2019-05" db="EMBL/GenBank/DDBJ databases">
        <title>Another draft genome of Portunus trituberculatus and its Hox gene families provides insights of decapod evolution.</title>
        <authorList>
            <person name="Jeong J.-H."/>
            <person name="Song I."/>
            <person name="Kim S."/>
            <person name="Choi T."/>
            <person name="Kim D."/>
            <person name="Ryu S."/>
            <person name="Kim W."/>
        </authorList>
    </citation>
    <scope>NUCLEOTIDE SEQUENCE [LARGE SCALE GENOMIC DNA]</scope>
    <source>
        <tissue evidence="1">Muscle</tissue>
    </source>
</reference>
<name>A0A5B7IY36_PORTR</name>